<name>K2RR29_MACPH</name>
<organism evidence="2 3">
    <name type="scientific">Macrophomina phaseolina (strain MS6)</name>
    <name type="common">Charcoal rot fungus</name>
    <dbReference type="NCBI Taxonomy" id="1126212"/>
    <lineage>
        <taxon>Eukaryota</taxon>
        <taxon>Fungi</taxon>
        <taxon>Dikarya</taxon>
        <taxon>Ascomycota</taxon>
        <taxon>Pezizomycotina</taxon>
        <taxon>Dothideomycetes</taxon>
        <taxon>Dothideomycetes incertae sedis</taxon>
        <taxon>Botryosphaeriales</taxon>
        <taxon>Botryosphaeriaceae</taxon>
        <taxon>Macrophomina</taxon>
    </lineage>
</organism>
<evidence type="ECO:0000313" key="3">
    <source>
        <dbReference type="Proteomes" id="UP000007129"/>
    </source>
</evidence>
<feature type="compositionally biased region" description="Basic and acidic residues" evidence="1">
    <location>
        <begin position="84"/>
        <end position="93"/>
    </location>
</feature>
<dbReference type="EMBL" id="AHHD01000323">
    <property type="protein sequence ID" value="EKG15217.1"/>
    <property type="molecule type" value="Genomic_DNA"/>
</dbReference>
<accession>K2RR29</accession>
<dbReference type="VEuPathDB" id="FungiDB:MPH_07551"/>
<sequence length="163" mass="18705">MLRRAASSKIPGKCCVMYDRDEMGSRSGDDNKTWRVARSLAPGECRGPSSGWRVMHGAHAHTPWRSGRHRRRYRPGGHRRHRCERKEHREKFGQYHPSRRHRRTKPARCTWQPAVQISSQRAKFPDLAIRSKSPVWEQSPAEAAKTAKNTSFGPSQASQAPEK</sequence>
<proteinExistence type="predicted"/>
<evidence type="ECO:0000313" key="2">
    <source>
        <dbReference type="EMBL" id="EKG15217.1"/>
    </source>
</evidence>
<reference evidence="2 3" key="1">
    <citation type="journal article" date="2012" name="BMC Genomics">
        <title>Tools to kill: Genome of one of the most destructive plant pathogenic fungi Macrophomina phaseolina.</title>
        <authorList>
            <person name="Islam M.S."/>
            <person name="Haque M.S."/>
            <person name="Islam M.M."/>
            <person name="Emdad E.M."/>
            <person name="Halim A."/>
            <person name="Hossen Q.M.M."/>
            <person name="Hossain M.Z."/>
            <person name="Ahmed B."/>
            <person name="Rahim S."/>
            <person name="Rahman M.S."/>
            <person name="Alam M.M."/>
            <person name="Hou S."/>
            <person name="Wan X."/>
            <person name="Saito J.A."/>
            <person name="Alam M."/>
        </authorList>
    </citation>
    <scope>NUCLEOTIDE SEQUENCE [LARGE SCALE GENOMIC DNA]</scope>
    <source>
        <strain evidence="2 3">MS6</strain>
    </source>
</reference>
<dbReference type="Proteomes" id="UP000007129">
    <property type="component" value="Unassembled WGS sequence"/>
</dbReference>
<dbReference type="HOGENOM" id="CLU_1627399_0_0_1"/>
<feature type="compositionally biased region" description="Polar residues" evidence="1">
    <location>
        <begin position="147"/>
        <end position="163"/>
    </location>
</feature>
<gene>
    <name evidence="2" type="ORF">MPH_07551</name>
</gene>
<feature type="region of interest" description="Disordered" evidence="1">
    <location>
        <begin position="46"/>
        <end position="163"/>
    </location>
</feature>
<feature type="compositionally biased region" description="Basic residues" evidence="1">
    <location>
        <begin position="66"/>
        <end position="83"/>
    </location>
</feature>
<comment type="caution">
    <text evidence="2">The sequence shown here is derived from an EMBL/GenBank/DDBJ whole genome shotgun (WGS) entry which is preliminary data.</text>
</comment>
<feature type="compositionally biased region" description="Basic residues" evidence="1">
    <location>
        <begin position="97"/>
        <end position="106"/>
    </location>
</feature>
<protein>
    <submittedName>
        <fullName evidence="2">Uncharacterized protein</fullName>
    </submittedName>
</protein>
<dbReference type="InParanoid" id="K2RR29"/>
<evidence type="ECO:0000256" key="1">
    <source>
        <dbReference type="SAM" id="MobiDB-lite"/>
    </source>
</evidence>
<dbReference type="AlphaFoldDB" id="K2RR29"/>